<sequence length="293" mass="32582">MQLLIYVLFICIGTTLCDQPDLPTELDSIQNTLNEIPGFENFNKSTPTLDEVLDAAKLKCEKNGGAEAFNNLMVAKDEIQKCVESNFNFTQIEAELTEKRKTGSMDDVFAKYCGKRSIVDDCLKNFTEAVSPCLENVEKSSLKLLLNITDNLIEFGCYKDGDRIAMFLAEGGLECIRNKSEGIEDCFNKTLRHRVPQTFSLTALPLFVINEEGCDDFSKLHSCVTGVLETCQDHTPANLVDAAFKYTRRSTPCKNYKTQISAGSRKSKGGNSSAVNTASFLLIFVSFIFYANL</sequence>
<dbReference type="AlphaFoldDB" id="A0AAN7VCP2"/>
<proteinExistence type="predicted"/>
<feature type="chain" id="PRO_5043037450" description="27 kDa hemolymph protein" evidence="1">
    <location>
        <begin position="18"/>
        <end position="293"/>
    </location>
</feature>
<dbReference type="InterPro" id="IPR009832">
    <property type="entry name" value="DUF1397"/>
</dbReference>
<reference evidence="2 3" key="1">
    <citation type="journal article" date="2024" name="Insects">
        <title>An Improved Chromosome-Level Genome Assembly of the Firefly Pyrocoelia pectoralis.</title>
        <authorList>
            <person name="Fu X."/>
            <person name="Meyer-Rochow V.B."/>
            <person name="Ballantyne L."/>
            <person name="Zhu X."/>
        </authorList>
    </citation>
    <scope>NUCLEOTIDE SEQUENCE [LARGE SCALE GENOMIC DNA]</scope>
    <source>
        <strain evidence="2">XCY_ONT2</strain>
    </source>
</reference>
<comment type="caution">
    <text evidence="2">The sequence shown here is derived from an EMBL/GenBank/DDBJ whole genome shotgun (WGS) entry which is preliminary data.</text>
</comment>
<dbReference type="Proteomes" id="UP001329430">
    <property type="component" value="Chromosome 4"/>
</dbReference>
<keyword evidence="1" id="KW-0732">Signal</keyword>
<feature type="signal peptide" evidence="1">
    <location>
        <begin position="1"/>
        <end position="17"/>
    </location>
</feature>
<gene>
    <name evidence="2" type="ORF">RI129_005683</name>
</gene>
<keyword evidence="3" id="KW-1185">Reference proteome</keyword>
<evidence type="ECO:0000313" key="3">
    <source>
        <dbReference type="Proteomes" id="UP001329430"/>
    </source>
</evidence>
<dbReference type="PANTHER" id="PTHR20997:SF2">
    <property type="entry name" value="EG:BACR42I17.2 PROTEIN-RELATED"/>
    <property type="match status" value="1"/>
</dbReference>
<evidence type="ECO:0000256" key="1">
    <source>
        <dbReference type="SAM" id="SignalP"/>
    </source>
</evidence>
<evidence type="ECO:0000313" key="2">
    <source>
        <dbReference type="EMBL" id="KAK5644383.1"/>
    </source>
</evidence>
<dbReference type="Pfam" id="PF07165">
    <property type="entry name" value="DUF1397"/>
    <property type="match status" value="1"/>
</dbReference>
<evidence type="ECO:0008006" key="4">
    <source>
        <dbReference type="Google" id="ProtNLM"/>
    </source>
</evidence>
<dbReference type="EMBL" id="JAVRBK010000004">
    <property type="protein sequence ID" value="KAK5644383.1"/>
    <property type="molecule type" value="Genomic_DNA"/>
</dbReference>
<name>A0AAN7VCP2_9COLE</name>
<dbReference type="PANTHER" id="PTHR20997">
    <property type="entry name" value="EG:BACR42I17.2 PROTEIN-RELATED"/>
    <property type="match status" value="1"/>
</dbReference>
<accession>A0AAN7VCP2</accession>
<organism evidence="2 3">
    <name type="scientific">Pyrocoelia pectoralis</name>
    <dbReference type="NCBI Taxonomy" id="417401"/>
    <lineage>
        <taxon>Eukaryota</taxon>
        <taxon>Metazoa</taxon>
        <taxon>Ecdysozoa</taxon>
        <taxon>Arthropoda</taxon>
        <taxon>Hexapoda</taxon>
        <taxon>Insecta</taxon>
        <taxon>Pterygota</taxon>
        <taxon>Neoptera</taxon>
        <taxon>Endopterygota</taxon>
        <taxon>Coleoptera</taxon>
        <taxon>Polyphaga</taxon>
        <taxon>Elateriformia</taxon>
        <taxon>Elateroidea</taxon>
        <taxon>Lampyridae</taxon>
        <taxon>Lampyrinae</taxon>
        <taxon>Pyrocoelia</taxon>
    </lineage>
</organism>
<protein>
    <recommendedName>
        <fullName evidence="4">27 kDa hemolymph protein</fullName>
    </recommendedName>
</protein>